<dbReference type="OrthoDB" id="9792068at2"/>
<keyword evidence="8" id="KW-0966">Cell projection</keyword>
<evidence type="ECO:0000259" key="7">
    <source>
        <dbReference type="Pfam" id="PF00460"/>
    </source>
</evidence>
<dbReference type="InterPro" id="IPR001444">
    <property type="entry name" value="Flag_bb_rod_N"/>
</dbReference>
<evidence type="ECO:0000256" key="2">
    <source>
        <dbReference type="ARBA" id="ARBA00009677"/>
    </source>
</evidence>
<comment type="caution">
    <text evidence="8">The sequence shown here is derived from an EMBL/GenBank/DDBJ whole genome shotgun (WGS) entry which is preliminary data.</text>
</comment>
<dbReference type="InterPro" id="IPR006300">
    <property type="entry name" value="FlgB"/>
</dbReference>
<comment type="subcellular location">
    <subcellularLocation>
        <location evidence="1 6">Bacterial flagellum basal body</location>
    </subcellularLocation>
</comment>
<keyword evidence="9" id="KW-1185">Reference proteome</keyword>
<proteinExistence type="inferred from homology"/>
<comment type="function">
    <text evidence="5 6">Structural component of flagellum, the bacterial motility apparatus. Part of the rod structure of flagellar basal body.</text>
</comment>
<comment type="similarity">
    <text evidence="2 6">Belongs to the flagella basal body rod proteins family.</text>
</comment>
<evidence type="ECO:0000256" key="5">
    <source>
        <dbReference type="ARBA" id="ARBA00024934"/>
    </source>
</evidence>
<feature type="domain" description="Flagellar basal body rod protein N-terminal" evidence="7">
    <location>
        <begin position="21"/>
        <end position="38"/>
    </location>
</feature>
<accession>A0A3M0BJI5</accession>
<gene>
    <name evidence="8" type="ORF">CLV39_0103</name>
</gene>
<evidence type="ECO:0000256" key="6">
    <source>
        <dbReference type="PIRNR" id="PIRNR002889"/>
    </source>
</evidence>
<evidence type="ECO:0000256" key="4">
    <source>
        <dbReference type="ARBA" id="ARBA00023143"/>
    </source>
</evidence>
<evidence type="ECO:0000256" key="1">
    <source>
        <dbReference type="ARBA" id="ARBA00004117"/>
    </source>
</evidence>
<dbReference type="GO" id="GO:0030694">
    <property type="term" value="C:bacterial-type flagellum basal body, rod"/>
    <property type="evidence" value="ECO:0007669"/>
    <property type="project" value="InterPro"/>
</dbReference>
<protein>
    <recommendedName>
        <fullName evidence="3 6">Flagellar basal body rod protein FlgB</fullName>
    </recommendedName>
</protein>
<organism evidence="8 9">
    <name type="scientific">Hydrogenothermus marinus</name>
    <dbReference type="NCBI Taxonomy" id="133270"/>
    <lineage>
        <taxon>Bacteria</taxon>
        <taxon>Pseudomonadati</taxon>
        <taxon>Aquificota</taxon>
        <taxon>Aquificia</taxon>
        <taxon>Aquificales</taxon>
        <taxon>Hydrogenothermaceae</taxon>
        <taxon>Hydrogenothermus</taxon>
    </lineage>
</organism>
<name>A0A3M0BJI5_9AQUI</name>
<reference evidence="8 9" key="1">
    <citation type="submission" date="2018-10" db="EMBL/GenBank/DDBJ databases">
        <title>Genomic Encyclopedia of Archaeal and Bacterial Type Strains, Phase II (KMG-II): from individual species to whole genera.</title>
        <authorList>
            <person name="Goeker M."/>
        </authorList>
    </citation>
    <scope>NUCLEOTIDE SEQUENCE [LARGE SCALE GENOMIC DNA]</scope>
    <source>
        <strain evidence="8 9">VM1</strain>
    </source>
</reference>
<dbReference type="EMBL" id="REFO01000010">
    <property type="protein sequence ID" value="RMA97490.1"/>
    <property type="molecule type" value="Genomic_DNA"/>
</dbReference>
<comment type="subunit">
    <text evidence="6">The basal body constitutes a major portion of the flagellar organelle and consists of a number of rings mounted on a central rod.</text>
</comment>
<keyword evidence="8" id="KW-0969">Cilium</keyword>
<dbReference type="Pfam" id="PF00460">
    <property type="entry name" value="Flg_bb_rod"/>
    <property type="match status" value="1"/>
</dbReference>
<dbReference type="NCBIfam" id="TIGR01396">
    <property type="entry name" value="FlgB"/>
    <property type="match status" value="1"/>
</dbReference>
<dbReference type="AlphaFoldDB" id="A0A3M0BJI5"/>
<keyword evidence="8" id="KW-0282">Flagellum</keyword>
<dbReference type="GO" id="GO:0071973">
    <property type="term" value="P:bacterial-type flagellum-dependent cell motility"/>
    <property type="evidence" value="ECO:0007669"/>
    <property type="project" value="InterPro"/>
</dbReference>
<dbReference type="RefSeq" id="WP_121922269.1">
    <property type="nucleotide sequence ID" value="NZ_REFO01000010.1"/>
</dbReference>
<dbReference type="Proteomes" id="UP000280842">
    <property type="component" value="Unassembled WGS sequence"/>
</dbReference>
<sequence>MSFLFNDLDKVSEKASYYLERTKIIQSNIANADTPNYKPKDLVFEKVLNEQIKLKKTDPKHISPEIKNETKLKVVEDGYYSGYDKNKVDVDHELAKLAESSIMYKTLIEIMKKDFGRLKYAIKGR</sequence>
<evidence type="ECO:0000313" key="9">
    <source>
        <dbReference type="Proteomes" id="UP000280842"/>
    </source>
</evidence>
<dbReference type="PIRSF" id="PIRSF002889">
    <property type="entry name" value="Rod_FlgB"/>
    <property type="match status" value="1"/>
</dbReference>
<keyword evidence="4 6" id="KW-0975">Bacterial flagellum</keyword>
<evidence type="ECO:0000313" key="8">
    <source>
        <dbReference type="EMBL" id="RMA97490.1"/>
    </source>
</evidence>
<evidence type="ECO:0000256" key="3">
    <source>
        <dbReference type="ARBA" id="ARBA00014376"/>
    </source>
</evidence>